<evidence type="ECO:0000313" key="3">
    <source>
        <dbReference type="Proteomes" id="UP000184699"/>
    </source>
</evidence>
<reference evidence="3" key="1">
    <citation type="submission" date="2016-11" db="EMBL/GenBank/DDBJ databases">
        <authorList>
            <person name="Varghese N."/>
            <person name="Submissions S."/>
        </authorList>
    </citation>
    <scope>NUCLEOTIDE SEQUENCE [LARGE SCALE GENOMIC DNA]</scope>
    <source>
        <strain evidence="3">DSM 8595</strain>
    </source>
</reference>
<dbReference type="InterPro" id="IPR010093">
    <property type="entry name" value="SinI_DNA-bd"/>
</dbReference>
<accession>A0A1N6DJ16</accession>
<dbReference type="STRING" id="232089.SAMN05443544_0306"/>
<evidence type="ECO:0000259" key="1">
    <source>
        <dbReference type="Pfam" id="PF12728"/>
    </source>
</evidence>
<feature type="domain" description="Helix-turn-helix" evidence="1">
    <location>
        <begin position="13"/>
        <end position="62"/>
    </location>
</feature>
<proteinExistence type="predicted"/>
<dbReference type="EMBL" id="FSRJ01000001">
    <property type="protein sequence ID" value="SIN70819.1"/>
    <property type="molecule type" value="Genomic_DNA"/>
</dbReference>
<gene>
    <name evidence="2" type="ORF">SAMN05443544_0306</name>
</gene>
<dbReference type="Proteomes" id="UP000184699">
    <property type="component" value="Unassembled WGS sequence"/>
</dbReference>
<keyword evidence="3" id="KW-1185">Reference proteome</keyword>
<dbReference type="Pfam" id="PF12728">
    <property type="entry name" value="HTH_17"/>
    <property type="match status" value="1"/>
</dbReference>
<organism evidence="2 3">
    <name type="scientific">Agromyces cerinus subsp. cerinus</name>
    <dbReference type="NCBI Taxonomy" id="232089"/>
    <lineage>
        <taxon>Bacteria</taxon>
        <taxon>Bacillati</taxon>
        <taxon>Actinomycetota</taxon>
        <taxon>Actinomycetes</taxon>
        <taxon>Micrococcales</taxon>
        <taxon>Microbacteriaceae</taxon>
        <taxon>Agromyces</taxon>
    </lineage>
</organism>
<dbReference type="RefSeq" id="WP_074258618.1">
    <property type="nucleotide sequence ID" value="NZ_FSRJ01000001.1"/>
</dbReference>
<dbReference type="GO" id="GO:0003677">
    <property type="term" value="F:DNA binding"/>
    <property type="evidence" value="ECO:0007669"/>
    <property type="project" value="InterPro"/>
</dbReference>
<protein>
    <submittedName>
        <fullName evidence="2">DNA binding domain-containing protein, excisionase family</fullName>
    </submittedName>
</protein>
<dbReference type="NCBIfam" id="TIGR01764">
    <property type="entry name" value="excise"/>
    <property type="match status" value="1"/>
</dbReference>
<evidence type="ECO:0000313" key="2">
    <source>
        <dbReference type="EMBL" id="SIN70819.1"/>
    </source>
</evidence>
<dbReference type="AlphaFoldDB" id="A0A1N6DJ16"/>
<name>A0A1N6DJ16_9MICO</name>
<dbReference type="OrthoDB" id="5524782at2"/>
<dbReference type="InterPro" id="IPR041657">
    <property type="entry name" value="HTH_17"/>
</dbReference>
<sequence>MTSPGSGDEIGRFLTLADAAEILAVDVTAVDELIRSGELPAIRVGTAGPWRIERLQLEVWIELQYEETRKFSAWNQGEFSNIAELSGARTGRLRPVD</sequence>